<evidence type="ECO:0000313" key="3">
    <source>
        <dbReference type="EMBL" id="TKR92250.1"/>
    </source>
</evidence>
<protein>
    <submittedName>
        <fullName evidence="3">Uncharacterized protein</fullName>
    </submittedName>
</protein>
<reference evidence="3" key="3">
    <citation type="journal article" date="2019" name="G3 (Bethesda)">
        <title>Hybrid Assembly of the Genome of the Entomopathogenic Nematode Steinernema carpocapsae Identifies the X-Chromosome.</title>
        <authorList>
            <person name="Serra L."/>
            <person name="Macchietto M."/>
            <person name="Macias-Munoz A."/>
            <person name="McGill C.J."/>
            <person name="Rodriguez I.M."/>
            <person name="Rodriguez B."/>
            <person name="Murad R."/>
            <person name="Mortazavi A."/>
        </authorList>
    </citation>
    <scope>NUCLEOTIDE SEQUENCE</scope>
    <source>
        <strain evidence="3">ALL</strain>
    </source>
</reference>
<reference evidence="3" key="2">
    <citation type="journal article" date="2015" name="Genome Biol.">
        <title>Comparative genomics of Steinernema reveals deeply conserved gene regulatory networks.</title>
        <authorList>
            <person name="Dillman A.R."/>
            <person name="Macchietto M."/>
            <person name="Porter C.F."/>
            <person name="Rogers A."/>
            <person name="Williams B."/>
            <person name="Antoshechkin I."/>
            <person name="Lee M.M."/>
            <person name="Goodwin Z."/>
            <person name="Lu X."/>
            <person name="Lewis E.E."/>
            <person name="Goodrich-Blair H."/>
            <person name="Stock S.P."/>
            <person name="Adams B.J."/>
            <person name="Sternberg P.W."/>
            <person name="Mortazavi A."/>
        </authorList>
    </citation>
    <scope>NUCLEOTIDE SEQUENCE [LARGE SCALE GENOMIC DNA]</scope>
    <source>
        <strain evidence="3">ALL</strain>
    </source>
</reference>
<feature type="transmembrane region" description="Helical" evidence="2">
    <location>
        <begin position="41"/>
        <end position="67"/>
    </location>
</feature>
<keyword evidence="2" id="KW-1133">Transmembrane helix</keyword>
<dbReference type="EMBL" id="AZBU02000002">
    <property type="protein sequence ID" value="TKR92250.1"/>
    <property type="molecule type" value="Genomic_DNA"/>
</dbReference>
<comment type="caution">
    <text evidence="3">The sequence shown here is derived from an EMBL/GenBank/DDBJ whole genome shotgun (WGS) entry which is preliminary data.</text>
</comment>
<feature type="transmembrane region" description="Helical" evidence="2">
    <location>
        <begin position="212"/>
        <end position="232"/>
    </location>
</feature>
<sequence>MMPPLIAAIECVITTIASSLTVGILIFVFKGCRKAELKSSPIFWTLMMADFFVALFHLPHAIFWGLFFFNAVGGLQREGGHLEQRDHVAHPNLGRFLRLLQRCPPRPEDRNPPPPREVQPPRHPRKSILLSAAYVIAFDFIERQPPTLIKDCFNTNCEVPRGHLSTFVYLYVKVVYVLTDVLLGFFFLVLLHRRNIKSFSINFRWSVVFMKYLFLFHFFLVLIPFLIDLVILNTVSQYFRSPETHPLFSST</sequence>
<gene>
    <name evidence="3" type="ORF">L596_006941</name>
</gene>
<evidence type="ECO:0000256" key="1">
    <source>
        <dbReference type="SAM" id="MobiDB-lite"/>
    </source>
</evidence>
<keyword evidence="2" id="KW-0472">Membrane</keyword>
<evidence type="ECO:0000256" key="2">
    <source>
        <dbReference type="SAM" id="Phobius"/>
    </source>
</evidence>
<reference evidence="3" key="1">
    <citation type="submission" date="2013-11" db="EMBL/GenBank/DDBJ databases">
        <authorList>
            <person name="Sternberg P."/>
            <person name="Dillman A."/>
            <person name="Macchietto M."/>
        </authorList>
    </citation>
    <scope>NUCLEOTIDE SEQUENCE</scope>
    <source>
        <strain evidence="3">ALL</strain>
    </source>
</reference>
<feature type="transmembrane region" description="Helical" evidence="2">
    <location>
        <begin position="6"/>
        <end position="29"/>
    </location>
</feature>
<name>A0A4U5P853_STECR</name>
<proteinExistence type="predicted"/>
<accession>A0A4U5P853</accession>
<keyword evidence="2" id="KW-0812">Transmembrane</keyword>
<dbReference type="AlphaFoldDB" id="A0A4U5P853"/>
<organism evidence="3">
    <name type="scientific">Steinernema carpocapsae</name>
    <name type="common">Entomopathogenic nematode</name>
    <dbReference type="NCBI Taxonomy" id="34508"/>
    <lineage>
        <taxon>Eukaryota</taxon>
        <taxon>Metazoa</taxon>
        <taxon>Ecdysozoa</taxon>
        <taxon>Nematoda</taxon>
        <taxon>Chromadorea</taxon>
        <taxon>Rhabditida</taxon>
        <taxon>Tylenchina</taxon>
        <taxon>Panagrolaimomorpha</taxon>
        <taxon>Strongyloidoidea</taxon>
        <taxon>Steinernematidae</taxon>
        <taxon>Steinernema</taxon>
    </lineage>
</organism>
<feature type="transmembrane region" description="Helical" evidence="2">
    <location>
        <begin position="168"/>
        <end position="191"/>
    </location>
</feature>
<feature type="region of interest" description="Disordered" evidence="1">
    <location>
        <begin position="103"/>
        <end position="123"/>
    </location>
</feature>